<gene>
    <name evidence="1" type="ORF">RRF57_005108</name>
</gene>
<sequence length="126" mass="13146">MPSIASEYTVRDGSVDARLSIICGISLRPYSFPHASFSLNKGIPALFSLAVCLGLLDVTLGEGGVRGVGTSSARGSETVRRLPGVATPEDDPEVLSKYSLVVIALAFANEALMLRPLLVASGISLK</sequence>
<comment type="caution">
    <text evidence="1">The sequence shown here is derived from an EMBL/GenBank/DDBJ whole genome shotgun (WGS) entry which is preliminary data.</text>
</comment>
<evidence type="ECO:0000313" key="1">
    <source>
        <dbReference type="EMBL" id="KAK5629394.1"/>
    </source>
</evidence>
<proteinExistence type="predicted"/>
<dbReference type="AlphaFoldDB" id="A0AAN7UKN6"/>
<dbReference type="Proteomes" id="UP001305414">
    <property type="component" value="Unassembled WGS sequence"/>
</dbReference>
<name>A0AAN7UKN6_9PEZI</name>
<evidence type="ECO:0000313" key="2">
    <source>
        <dbReference type="Proteomes" id="UP001305414"/>
    </source>
</evidence>
<dbReference type="EMBL" id="JAWHQM010000011">
    <property type="protein sequence ID" value="KAK5629394.1"/>
    <property type="molecule type" value="Genomic_DNA"/>
</dbReference>
<organism evidence="1 2">
    <name type="scientific">Xylaria bambusicola</name>
    <dbReference type="NCBI Taxonomy" id="326684"/>
    <lineage>
        <taxon>Eukaryota</taxon>
        <taxon>Fungi</taxon>
        <taxon>Dikarya</taxon>
        <taxon>Ascomycota</taxon>
        <taxon>Pezizomycotina</taxon>
        <taxon>Sordariomycetes</taxon>
        <taxon>Xylariomycetidae</taxon>
        <taxon>Xylariales</taxon>
        <taxon>Xylariaceae</taxon>
        <taxon>Xylaria</taxon>
    </lineage>
</organism>
<reference evidence="1 2" key="1">
    <citation type="submission" date="2023-10" db="EMBL/GenBank/DDBJ databases">
        <title>Draft genome sequence of Xylaria bambusicola isolate GMP-LS, the root and basal stem rot pathogen of sugarcane in Indonesia.</title>
        <authorList>
            <person name="Selvaraj P."/>
            <person name="Muralishankar V."/>
            <person name="Muruganantham S."/>
            <person name="Sp S."/>
            <person name="Haryani S."/>
            <person name="Lau K.J.X."/>
            <person name="Naqvi N.I."/>
        </authorList>
    </citation>
    <scope>NUCLEOTIDE SEQUENCE [LARGE SCALE GENOMIC DNA]</scope>
    <source>
        <strain evidence="1">GMP-LS</strain>
    </source>
</reference>
<protein>
    <submittedName>
        <fullName evidence="1">Uncharacterized protein</fullName>
    </submittedName>
</protein>
<accession>A0AAN7UKN6</accession>
<keyword evidence="2" id="KW-1185">Reference proteome</keyword>